<accession>A0A1F5G799</accession>
<dbReference type="Pfam" id="PF07521">
    <property type="entry name" value="RMMBL"/>
    <property type="match status" value="1"/>
</dbReference>
<dbReference type="Proteomes" id="UP000178577">
    <property type="component" value="Unassembled WGS sequence"/>
</dbReference>
<keyword evidence="1" id="KW-0378">Hydrolase</keyword>
<dbReference type="GO" id="GO:0016787">
    <property type="term" value="F:hydrolase activity"/>
    <property type="evidence" value="ECO:0007669"/>
    <property type="project" value="UniProtKB-KW"/>
</dbReference>
<evidence type="ECO:0000313" key="4">
    <source>
        <dbReference type="EMBL" id="OGD87746.1"/>
    </source>
</evidence>
<organism evidence="4 5">
    <name type="scientific">Candidatus Curtissbacteria bacterium RIFCSPHIGHO2_01_FULL_40_12</name>
    <dbReference type="NCBI Taxonomy" id="1797710"/>
    <lineage>
        <taxon>Bacteria</taxon>
        <taxon>Candidatus Curtissiibacteriota</taxon>
    </lineage>
</organism>
<dbReference type="SMART" id="SM00849">
    <property type="entry name" value="Lactamase_B"/>
    <property type="match status" value="1"/>
</dbReference>
<feature type="domain" description="Metallo-beta-lactamase" evidence="2">
    <location>
        <begin position="13"/>
        <end position="231"/>
    </location>
</feature>
<dbReference type="InterPro" id="IPR050698">
    <property type="entry name" value="MBL"/>
</dbReference>
<dbReference type="GO" id="GO:0004521">
    <property type="term" value="F:RNA endonuclease activity"/>
    <property type="evidence" value="ECO:0007669"/>
    <property type="project" value="TreeGrafter"/>
</dbReference>
<dbReference type="Gene3D" id="3.40.50.10890">
    <property type="match status" value="1"/>
</dbReference>
<dbReference type="SMART" id="SM01027">
    <property type="entry name" value="Beta-Casp"/>
    <property type="match status" value="1"/>
</dbReference>
<dbReference type="InterPro" id="IPR022712">
    <property type="entry name" value="Beta_Casp"/>
</dbReference>
<dbReference type="AlphaFoldDB" id="A0A1F5G799"/>
<name>A0A1F5G799_9BACT</name>
<evidence type="ECO:0000313" key="5">
    <source>
        <dbReference type="Proteomes" id="UP000178577"/>
    </source>
</evidence>
<reference evidence="4 5" key="1">
    <citation type="journal article" date="2016" name="Nat. Commun.">
        <title>Thousands of microbial genomes shed light on interconnected biogeochemical processes in an aquifer system.</title>
        <authorList>
            <person name="Anantharaman K."/>
            <person name="Brown C.T."/>
            <person name="Hug L.A."/>
            <person name="Sharon I."/>
            <person name="Castelle C.J."/>
            <person name="Probst A.J."/>
            <person name="Thomas B.C."/>
            <person name="Singh A."/>
            <person name="Wilkins M.J."/>
            <person name="Karaoz U."/>
            <person name="Brodie E.L."/>
            <person name="Williams K.H."/>
            <person name="Hubbard S.S."/>
            <person name="Banfield J.F."/>
        </authorList>
    </citation>
    <scope>NUCLEOTIDE SEQUENCE [LARGE SCALE GENOMIC DNA]</scope>
</reference>
<dbReference type="PANTHER" id="PTHR11203">
    <property type="entry name" value="CLEAVAGE AND POLYADENYLATION SPECIFICITY FACTOR FAMILY MEMBER"/>
    <property type="match status" value="1"/>
</dbReference>
<protein>
    <recommendedName>
        <fullName evidence="6">MBL fold metallo-hydrolase</fullName>
    </recommendedName>
</protein>
<gene>
    <name evidence="4" type="ORF">A2693_03395</name>
</gene>
<evidence type="ECO:0000259" key="2">
    <source>
        <dbReference type="SMART" id="SM00849"/>
    </source>
</evidence>
<dbReference type="Pfam" id="PF10996">
    <property type="entry name" value="Beta-Casp"/>
    <property type="match status" value="1"/>
</dbReference>
<sequence length="447" mass="50282">MLLSFHGACREVTGSNILLETDKAKILLDCGFFQGYKFAEERNYSPFAYIPSTIDAVVLCHAHLDHVGRLPKLVRDGFSGKIYSTAPTKELTYLVCEDNEKLMREESQRDNHAPLYTKKEIEEVMNLFTTISYNEKLEIVQGVSLTFENAGHILGSAVCIIEAENKKLVYTSDLGNTPSQLLDPPENITFADYVICESTYGGQIHEDATQRFKKLATILNSTIKNKGVLMIPTFAIERTQELLHDIDHFCTVENCEKPQFYLDSPLAEKVTRVFEKYPEYLNNVVRREHKDSDFFGKDLVKMTTTVDQSKSIREHSNPKVVIAGSGMMNGGRILFHLIDYIGDQKNTLLVIGYQAFGTLGRKLLDGEHKIRVLGRNLSVGAKIEAIGSYSAHADSIQIINWLNNISGLKKIFLVHGESDQQLALAKKIKMELGIFSEIPQMGESYVI</sequence>
<feature type="domain" description="Beta-Casp" evidence="3">
    <location>
        <begin position="239"/>
        <end position="363"/>
    </location>
</feature>
<dbReference type="InterPro" id="IPR036866">
    <property type="entry name" value="RibonucZ/Hydroxyglut_hydro"/>
</dbReference>
<dbReference type="InterPro" id="IPR011108">
    <property type="entry name" value="RMMBL"/>
</dbReference>
<dbReference type="InterPro" id="IPR001279">
    <property type="entry name" value="Metallo-B-lactamas"/>
</dbReference>
<dbReference type="PANTHER" id="PTHR11203:SF37">
    <property type="entry name" value="INTEGRATOR COMPLEX SUBUNIT 11"/>
    <property type="match status" value="1"/>
</dbReference>
<comment type="caution">
    <text evidence="4">The sequence shown here is derived from an EMBL/GenBank/DDBJ whole genome shotgun (WGS) entry which is preliminary data.</text>
</comment>
<dbReference type="CDD" id="cd16295">
    <property type="entry name" value="TTHA0252-CPSF-like_MBL-fold"/>
    <property type="match status" value="1"/>
</dbReference>
<dbReference type="Pfam" id="PF16661">
    <property type="entry name" value="Lactamase_B_6"/>
    <property type="match status" value="1"/>
</dbReference>
<evidence type="ECO:0000256" key="1">
    <source>
        <dbReference type="ARBA" id="ARBA00022801"/>
    </source>
</evidence>
<dbReference type="SUPFAM" id="SSF56281">
    <property type="entry name" value="Metallo-hydrolase/oxidoreductase"/>
    <property type="match status" value="1"/>
</dbReference>
<dbReference type="Gene3D" id="3.60.15.10">
    <property type="entry name" value="Ribonuclease Z/Hydroxyacylglutathione hydrolase-like"/>
    <property type="match status" value="1"/>
</dbReference>
<proteinExistence type="predicted"/>
<dbReference type="EMBL" id="MFAY01000054">
    <property type="protein sequence ID" value="OGD87746.1"/>
    <property type="molecule type" value="Genomic_DNA"/>
</dbReference>
<evidence type="ECO:0000259" key="3">
    <source>
        <dbReference type="SMART" id="SM01027"/>
    </source>
</evidence>
<evidence type="ECO:0008006" key="6">
    <source>
        <dbReference type="Google" id="ProtNLM"/>
    </source>
</evidence>